<keyword evidence="1" id="KW-1133">Transmembrane helix</keyword>
<keyword evidence="1" id="KW-0812">Transmembrane</keyword>
<dbReference type="HOGENOM" id="CLU_2061647_0_0_1"/>
<organism evidence="2 3">
    <name type="scientific">Galerina marginata (strain CBS 339.88)</name>
    <dbReference type="NCBI Taxonomy" id="685588"/>
    <lineage>
        <taxon>Eukaryota</taxon>
        <taxon>Fungi</taxon>
        <taxon>Dikarya</taxon>
        <taxon>Basidiomycota</taxon>
        <taxon>Agaricomycotina</taxon>
        <taxon>Agaricomycetes</taxon>
        <taxon>Agaricomycetidae</taxon>
        <taxon>Agaricales</taxon>
        <taxon>Agaricineae</taxon>
        <taxon>Strophariaceae</taxon>
        <taxon>Galerina</taxon>
    </lineage>
</organism>
<feature type="transmembrane region" description="Helical" evidence="1">
    <location>
        <begin position="23"/>
        <end position="44"/>
    </location>
</feature>
<dbReference type="EMBL" id="KL142393">
    <property type="protein sequence ID" value="KDR71337.1"/>
    <property type="molecule type" value="Genomic_DNA"/>
</dbReference>
<proteinExistence type="predicted"/>
<keyword evidence="3" id="KW-1185">Reference proteome</keyword>
<protein>
    <submittedName>
        <fullName evidence="2">Uncharacterized protein</fullName>
    </submittedName>
</protein>
<keyword evidence="1" id="KW-0472">Membrane</keyword>
<accession>A0A067SMS8</accession>
<name>A0A067SMS8_GALM3</name>
<dbReference type="Proteomes" id="UP000027222">
    <property type="component" value="Unassembled WGS sequence"/>
</dbReference>
<evidence type="ECO:0000313" key="2">
    <source>
        <dbReference type="EMBL" id="KDR71337.1"/>
    </source>
</evidence>
<gene>
    <name evidence="2" type="ORF">GALMADRAFT_144026</name>
</gene>
<reference evidence="3" key="1">
    <citation type="journal article" date="2014" name="Proc. Natl. Acad. Sci. U.S.A.">
        <title>Extensive sampling of basidiomycete genomes demonstrates inadequacy of the white-rot/brown-rot paradigm for wood decay fungi.</title>
        <authorList>
            <person name="Riley R."/>
            <person name="Salamov A.A."/>
            <person name="Brown D.W."/>
            <person name="Nagy L.G."/>
            <person name="Floudas D."/>
            <person name="Held B.W."/>
            <person name="Levasseur A."/>
            <person name="Lombard V."/>
            <person name="Morin E."/>
            <person name="Otillar R."/>
            <person name="Lindquist E.A."/>
            <person name="Sun H."/>
            <person name="LaButti K.M."/>
            <person name="Schmutz J."/>
            <person name="Jabbour D."/>
            <person name="Luo H."/>
            <person name="Baker S.E."/>
            <person name="Pisabarro A.G."/>
            <person name="Walton J.D."/>
            <person name="Blanchette R.A."/>
            <person name="Henrissat B."/>
            <person name="Martin F."/>
            <person name="Cullen D."/>
            <person name="Hibbett D.S."/>
            <person name="Grigoriev I.V."/>
        </authorList>
    </citation>
    <scope>NUCLEOTIDE SEQUENCE [LARGE SCALE GENOMIC DNA]</scope>
    <source>
        <strain evidence="3">CBS 339.88</strain>
    </source>
</reference>
<sequence length="119" mass="13003">MSVPATDPSLEKIYISSNLNSTVLFTFLMGINTMVYFGTLILYLTRKGTQHRMGIAPTVMVARVCLAADTTTDVSTIPIVSGIRFQGRSTRQNGTQIMVENTPEMNEAVISPDKVMSVV</sequence>
<evidence type="ECO:0000256" key="1">
    <source>
        <dbReference type="SAM" id="Phobius"/>
    </source>
</evidence>
<evidence type="ECO:0000313" key="3">
    <source>
        <dbReference type="Proteomes" id="UP000027222"/>
    </source>
</evidence>
<dbReference type="AlphaFoldDB" id="A0A067SMS8"/>